<protein>
    <submittedName>
        <fullName evidence="2">Uncharacterized protein</fullName>
    </submittedName>
</protein>
<dbReference type="Proteomes" id="UP000291838">
    <property type="component" value="Unassembled WGS sequence"/>
</dbReference>
<comment type="caution">
    <text evidence="2">The sequence shown here is derived from an EMBL/GenBank/DDBJ whole genome shotgun (WGS) entry which is preliminary data.</text>
</comment>
<accession>A0A4Q2RKY1</accession>
<keyword evidence="1" id="KW-0472">Membrane</keyword>
<sequence>MVDETDRTDTWSELQDDLVQHLAERNRRIHIAAAGVLAAAVVLASTVALRTDDVDPAGPTARVAPPRSSAPMNVDEQLAHDFVSAWFAHDRPRATSYVSPDATAYAALGAVTTPRQATGPDVLWRRNRLDAALGSELRVDGCWEIGAPSAETSRIGCLFTVDLLGLGELGRGPFPDNLFLVTVEDGEVVSFFTAIGANDYDEEGWGPFLAWVEDGRGPDLPDLDRLDDPDLASREVGRTIRSWGRAGRDYVTALRSGEAT</sequence>
<feature type="transmembrane region" description="Helical" evidence="1">
    <location>
        <begin position="29"/>
        <end position="49"/>
    </location>
</feature>
<evidence type="ECO:0000313" key="2">
    <source>
        <dbReference type="EMBL" id="RYB88444.1"/>
    </source>
</evidence>
<evidence type="ECO:0000256" key="1">
    <source>
        <dbReference type="SAM" id="Phobius"/>
    </source>
</evidence>
<keyword evidence="1" id="KW-1133">Transmembrane helix</keyword>
<gene>
    <name evidence="2" type="ORF">EUA06_20805</name>
</gene>
<organism evidence="2 3">
    <name type="scientific">Nocardioides glacieisoli</name>
    <dbReference type="NCBI Taxonomy" id="1168730"/>
    <lineage>
        <taxon>Bacteria</taxon>
        <taxon>Bacillati</taxon>
        <taxon>Actinomycetota</taxon>
        <taxon>Actinomycetes</taxon>
        <taxon>Propionibacteriales</taxon>
        <taxon>Nocardioidaceae</taxon>
        <taxon>Nocardioides</taxon>
    </lineage>
</organism>
<dbReference type="EMBL" id="SDWS01000014">
    <property type="protein sequence ID" value="RYB88444.1"/>
    <property type="molecule type" value="Genomic_DNA"/>
</dbReference>
<reference evidence="2 3" key="1">
    <citation type="submission" date="2019-01" db="EMBL/GenBank/DDBJ databases">
        <title>Novel species of Nocardioides.</title>
        <authorList>
            <person name="Liu Q."/>
            <person name="Xin Y.-H."/>
        </authorList>
    </citation>
    <scope>NUCLEOTIDE SEQUENCE [LARGE SCALE GENOMIC DNA]</scope>
    <source>
        <strain evidence="2 3">HLT3-15</strain>
    </source>
</reference>
<evidence type="ECO:0000313" key="3">
    <source>
        <dbReference type="Proteomes" id="UP000291838"/>
    </source>
</evidence>
<dbReference type="RefSeq" id="WP_129479372.1">
    <property type="nucleotide sequence ID" value="NZ_SDWS01000014.1"/>
</dbReference>
<keyword evidence="1" id="KW-0812">Transmembrane</keyword>
<dbReference type="OrthoDB" id="3792432at2"/>
<proteinExistence type="predicted"/>
<keyword evidence="3" id="KW-1185">Reference proteome</keyword>
<dbReference type="AlphaFoldDB" id="A0A4Q2RKY1"/>
<name>A0A4Q2RKY1_9ACTN</name>